<dbReference type="InterPro" id="IPR014780">
    <property type="entry name" value="tRNA_psdUridine_synth_TruB"/>
</dbReference>
<reference evidence="7 8" key="1">
    <citation type="submission" date="2019-02" db="EMBL/GenBank/DDBJ databases">
        <title>Deep-cultivation of Planctomycetes and their phenomic and genomic characterization uncovers novel biology.</title>
        <authorList>
            <person name="Wiegand S."/>
            <person name="Jogler M."/>
            <person name="Boedeker C."/>
            <person name="Pinto D."/>
            <person name="Vollmers J."/>
            <person name="Rivas-Marin E."/>
            <person name="Kohn T."/>
            <person name="Peeters S.H."/>
            <person name="Heuer A."/>
            <person name="Rast P."/>
            <person name="Oberbeckmann S."/>
            <person name="Bunk B."/>
            <person name="Jeske O."/>
            <person name="Meyerdierks A."/>
            <person name="Storesund J.E."/>
            <person name="Kallscheuer N."/>
            <person name="Luecker S."/>
            <person name="Lage O.M."/>
            <person name="Pohl T."/>
            <person name="Merkel B.J."/>
            <person name="Hornburger P."/>
            <person name="Mueller R.-W."/>
            <person name="Bruemmer F."/>
            <person name="Labrenz M."/>
            <person name="Spormann A.M."/>
            <person name="Op den Camp H."/>
            <person name="Overmann J."/>
            <person name="Amann R."/>
            <person name="Jetten M.S.M."/>
            <person name="Mascher T."/>
            <person name="Medema M.H."/>
            <person name="Devos D.P."/>
            <person name="Kaster A.-K."/>
            <person name="Ovreas L."/>
            <person name="Rohde M."/>
            <person name="Galperin M.Y."/>
            <person name="Jogler C."/>
        </authorList>
    </citation>
    <scope>NUCLEOTIDE SEQUENCE [LARGE SCALE GENOMIC DNA]</scope>
    <source>
        <strain evidence="7 8">K22_7</strain>
    </source>
</reference>
<dbReference type="PANTHER" id="PTHR13767">
    <property type="entry name" value="TRNA-PSEUDOURIDINE SYNTHASE"/>
    <property type="match status" value="1"/>
</dbReference>
<feature type="domain" description="Pseudouridine synthase II N-terminal" evidence="6">
    <location>
        <begin position="25"/>
        <end position="167"/>
    </location>
</feature>
<sequence length="284" mass="31059">MTSRDAVNVVQRRLRGLRTDDGAKVKVGHAGTLDPLAEGVLVMGVGRAVRLVPYVQQQVKHYRGKFLLGQSSVSGDLEGEVAQHPDLPIPTLDQLQTAATGLIGTITQTPPAHSAIWIDGVRAHERVRAGEDVDMPSRQVQIDTLQILKYQFPEIELDIQCGSGTYIRTLGMDLARAAGSVAVMSHLCRHGVGRFVHTKAVSVQRLAEDDLEPLLLPPIMAVAHMPQIEIDEDESVRLGHGLQIRRTTDDDEAAAINEDGELRAIVNVRDGAWFPKRVFPTQNS</sequence>
<accession>A0A517NHE4</accession>
<organism evidence="7 8">
    <name type="scientific">Rubripirellula lacrimiformis</name>
    <dbReference type="NCBI Taxonomy" id="1930273"/>
    <lineage>
        <taxon>Bacteria</taxon>
        <taxon>Pseudomonadati</taxon>
        <taxon>Planctomycetota</taxon>
        <taxon>Planctomycetia</taxon>
        <taxon>Pirellulales</taxon>
        <taxon>Pirellulaceae</taxon>
        <taxon>Rubripirellula</taxon>
    </lineage>
</organism>
<dbReference type="AlphaFoldDB" id="A0A517NHE4"/>
<keyword evidence="3 5" id="KW-0819">tRNA processing</keyword>
<keyword evidence="4 5" id="KW-0413">Isomerase</keyword>
<keyword evidence="8" id="KW-1185">Reference proteome</keyword>
<dbReference type="EC" id="5.4.99.25" evidence="5"/>
<dbReference type="Gene3D" id="3.30.2350.10">
    <property type="entry name" value="Pseudouridine synthase"/>
    <property type="match status" value="1"/>
</dbReference>
<dbReference type="HAMAP" id="MF_01080">
    <property type="entry name" value="TruB_bact"/>
    <property type="match status" value="1"/>
</dbReference>
<evidence type="ECO:0000256" key="1">
    <source>
        <dbReference type="ARBA" id="ARBA00000385"/>
    </source>
</evidence>
<dbReference type="NCBIfam" id="TIGR00431">
    <property type="entry name" value="TruB"/>
    <property type="match status" value="1"/>
</dbReference>
<comment type="function">
    <text evidence="5">Responsible for synthesis of pseudouridine from uracil-55 in the psi GC loop of transfer RNAs.</text>
</comment>
<dbReference type="InterPro" id="IPR020103">
    <property type="entry name" value="PsdUridine_synth_cat_dom_sf"/>
</dbReference>
<dbReference type="GO" id="GO:0031119">
    <property type="term" value="P:tRNA pseudouridine synthesis"/>
    <property type="evidence" value="ECO:0007669"/>
    <property type="project" value="UniProtKB-UniRule"/>
</dbReference>
<comment type="similarity">
    <text evidence="2 5">Belongs to the pseudouridine synthase TruB family. Type 1 subfamily.</text>
</comment>
<evidence type="ECO:0000259" key="6">
    <source>
        <dbReference type="Pfam" id="PF01509"/>
    </source>
</evidence>
<dbReference type="GO" id="GO:0003723">
    <property type="term" value="F:RNA binding"/>
    <property type="evidence" value="ECO:0007669"/>
    <property type="project" value="InterPro"/>
</dbReference>
<evidence type="ECO:0000256" key="2">
    <source>
        <dbReference type="ARBA" id="ARBA00005642"/>
    </source>
</evidence>
<protein>
    <recommendedName>
        <fullName evidence="5">tRNA pseudouridine synthase B</fullName>
        <ecNumber evidence="5">5.4.99.25</ecNumber>
    </recommendedName>
    <alternativeName>
        <fullName evidence="5">tRNA pseudouridine(55) synthase</fullName>
        <shortName evidence="5">Psi55 synthase</shortName>
    </alternativeName>
    <alternativeName>
        <fullName evidence="5">tRNA pseudouridylate synthase</fullName>
    </alternativeName>
    <alternativeName>
        <fullName evidence="5">tRNA-uridine isomerase</fullName>
    </alternativeName>
</protein>
<dbReference type="InterPro" id="IPR002501">
    <property type="entry name" value="PsdUridine_synth_N"/>
</dbReference>
<evidence type="ECO:0000313" key="8">
    <source>
        <dbReference type="Proteomes" id="UP000318538"/>
    </source>
</evidence>
<evidence type="ECO:0000256" key="5">
    <source>
        <dbReference type="HAMAP-Rule" id="MF_01080"/>
    </source>
</evidence>
<evidence type="ECO:0000256" key="3">
    <source>
        <dbReference type="ARBA" id="ARBA00022694"/>
    </source>
</evidence>
<dbReference type="KEGG" id="rlc:K227x_49710"/>
<dbReference type="GO" id="GO:1990481">
    <property type="term" value="P:mRNA pseudouridine synthesis"/>
    <property type="evidence" value="ECO:0007669"/>
    <property type="project" value="TreeGrafter"/>
</dbReference>
<dbReference type="Proteomes" id="UP000318538">
    <property type="component" value="Chromosome"/>
</dbReference>
<dbReference type="SUPFAM" id="SSF55120">
    <property type="entry name" value="Pseudouridine synthase"/>
    <property type="match status" value="1"/>
</dbReference>
<comment type="catalytic activity">
    <reaction evidence="1 5">
        <text>uridine(55) in tRNA = pseudouridine(55) in tRNA</text>
        <dbReference type="Rhea" id="RHEA:42532"/>
        <dbReference type="Rhea" id="RHEA-COMP:10101"/>
        <dbReference type="Rhea" id="RHEA-COMP:10102"/>
        <dbReference type="ChEBI" id="CHEBI:65314"/>
        <dbReference type="ChEBI" id="CHEBI:65315"/>
        <dbReference type="EC" id="5.4.99.25"/>
    </reaction>
</comment>
<dbReference type="EMBL" id="CP036525">
    <property type="protein sequence ID" value="QDT06561.1"/>
    <property type="molecule type" value="Genomic_DNA"/>
</dbReference>
<dbReference type="Pfam" id="PF01509">
    <property type="entry name" value="TruB_N"/>
    <property type="match status" value="1"/>
</dbReference>
<proteinExistence type="inferred from homology"/>
<dbReference type="PANTHER" id="PTHR13767:SF2">
    <property type="entry name" value="PSEUDOURIDYLATE SYNTHASE TRUB1"/>
    <property type="match status" value="1"/>
</dbReference>
<feature type="active site" description="Nucleophile" evidence="5">
    <location>
        <position position="34"/>
    </location>
</feature>
<evidence type="ECO:0000256" key="4">
    <source>
        <dbReference type="ARBA" id="ARBA00023235"/>
    </source>
</evidence>
<evidence type="ECO:0000313" key="7">
    <source>
        <dbReference type="EMBL" id="QDT06561.1"/>
    </source>
</evidence>
<gene>
    <name evidence="5 7" type="primary">truB</name>
    <name evidence="7" type="ORF">K227x_49710</name>
</gene>
<name>A0A517NHE4_9BACT</name>
<dbReference type="GO" id="GO:0160148">
    <property type="term" value="F:tRNA pseudouridine(55) synthase activity"/>
    <property type="evidence" value="ECO:0007669"/>
    <property type="project" value="UniProtKB-EC"/>
</dbReference>